<reference evidence="3" key="1">
    <citation type="submission" date="2018-12" db="EMBL/GenBank/DDBJ databases">
        <title>Novel natural products biosynthetic potential of the class Ktedonobacteria.</title>
        <authorList>
            <person name="Zheng Y."/>
            <person name="Saitou A."/>
            <person name="Wang C.M."/>
            <person name="Toyoda A."/>
            <person name="Minakuchi Y."/>
            <person name="Sekiguchi Y."/>
            <person name="Ueda K."/>
            <person name="Takano H."/>
            <person name="Sakai Y."/>
            <person name="Yokota A."/>
            <person name="Yabe S."/>
        </authorList>
    </citation>
    <scope>NUCLEOTIDE SEQUENCE</scope>
    <source>
        <strain evidence="3">A3-2</strain>
    </source>
</reference>
<dbReference type="GO" id="GO:0016491">
    <property type="term" value="F:oxidoreductase activity"/>
    <property type="evidence" value="ECO:0007669"/>
    <property type="project" value="UniProtKB-KW"/>
</dbReference>
<dbReference type="PANTHER" id="PTHR44196:SF3">
    <property type="entry name" value="SHORT CHAIN DEHYDROGENASE FAMILY PROTEIN"/>
    <property type="match status" value="1"/>
</dbReference>
<evidence type="ECO:0000313" key="3">
    <source>
        <dbReference type="EMBL" id="BBH93744.1"/>
    </source>
</evidence>
<comment type="similarity">
    <text evidence="1">Belongs to the short-chain dehydrogenases/reductases (SDR) family.</text>
</comment>
<evidence type="ECO:0000256" key="1">
    <source>
        <dbReference type="ARBA" id="ARBA00006484"/>
    </source>
</evidence>
<organism evidence="3">
    <name type="scientific">Thermogemmatispora argillosa</name>
    <dbReference type="NCBI Taxonomy" id="2045280"/>
    <lineage>
        <taxon>Bacteria</taxon>
        <taxon>Bacillati</taxon>
        <taxon>Chloroflexota</taxon>
        <taxon>Ktedonobacteria</taxon>
        <taxon>Thermogemmatisporales</taxon>
        <taxon>Thermogemmatisporaceae</taxon>
        <taxon>Thermogemmatispora</taxon>
    </lineage>
</organism>
<keyword evidence="2" id="KW-0560">Oxidoreductase</keyword>
<protein>
    <submittedName>
        <fullName evidence="3">Short-chain dehydrogenase</fullName>
    </submittedName>
</protein>
<dbReference type="InterPro" id="IPR020904">
    <property type="entry name" value="Sc_DH/Rdtase_CS"/>
</dbReference>
<dbReference type="Gene3D" id="3.40.50.720">
    <property type="entry name" value="NAD(P)-binding Rossmann-like Domain"/>
    <property type="match status" value="1"/>
</dbReference>
<proteinExistence type="inferred from homology"/>
<dbReference type="InterPro" id="IPR002347">
    <property type="entry name" value="SDR_fam"/>
</dbReference>
<accession>A0A455T6W4</accession>
<gene>
    <name evidence="3" type="ORF">KTA_19430</name>
</gene>
<name>A0A455T6W4_9CHLR</name>
<dbReference type="PRINTS" id="PR00081">
    <property type="entry name" value="GDHRDH"/>
</dbReference>
<dbReference type="GO" id="GO:0016020">
    <property type="term" value="C:membrane"/>
    <property type="evidence" value="ECO:0007669"/>
    <property type="project" value="TreeGrafter"/>
</dbReference>
<evidence type="ECO:0000256" key="2">
    <source>
        <dbReference type="ARBA" id="ARBA00023002"/>
    </source>
</evidence>
<dbReference type="PROSITE" id="PS00061">
    <property type="entry name" value="ADH_SHORT"/>
    <property type="match status" value="1"/>
</dbReference>
<dbReference type="AlphaFoldDB" id="A0A455T6W4"/>
<dbReference type="EMBL" id="AP019377">
    <property type="protein sequence ID" value="BBH93744.1"/>
    <property type="molecule type" value="Genomic_DNA"/>
</dbReference>
<dbReference type="InterPro" id="IPR036291">
    <property type="entry name" value="NAD(P)-bd_dom_sf"/>
</dbReference>
<dbReference type="SUPFAM" id="SSF51735">
    <property type="entry name" value="NAD(P)-binding Rossmann-fold domains"/>
    <property type="match status" value="1"/>
</dbReference>
<dbReference type="Pfam" id="PF00106">
    <property type="entry name" value="adh_short"/>
    <property type="match status" value="1"/>
</dbReference>
<dbReference type="PANTHER" id="PTHR44196">
    <property type="entry name" value="DEHYDROGENASE/REDUCTASE SDR FAMILY MEMBER 7B"/>
    <property type="match status" value="1"/>
</dbReference>
<sequence length="247" mass="26864">MALQKVVIVGATSAIAYEAAQCMAAQGAELFLVGRNPAKLETIAADLKVRGAQRVETFLLDANEVTRHQEMLDAAVAAFGWLDGLLIAHGTLGDQRKCELSVEETLREFQTNALSVIALLTLAANYFEQRGRGCIAVISSVAGDRGRPSNYVYGAAKGAVSIFLQGLRARLAKRGVAVVTIKPGLVDTPMTAHLRKGLLFSSARRVGRGVYRAMQQGRPVVYLPGYWRLVMLVIRLIPERVFQRLSL</sequence>
<dbReference type="NCBIfam" id="NF005489">
    <property type="entry name" value="PRK07102.1"/>
    <property type="match status" value="1"/>
</dbReference>